<protein>
    <recommendedName>
        <fullName evidence="3">Carboxylic ester hydrolase</fullName>
        <ecNumber evidence="3">3.1.1.-</ecNumber>
    </recommendedName>
</protein>
<dbReference type="Gene3D" id="3.40.50.1820">
    <property type="entry name" value="alpha/beta hydrolase"/>
    <property type="match status" value="1"/>
</dbReference>
<sequence>MIRTASAGLVLAAATMATTAATNAATEAAPNAATTAAPTAHAAPATIVQVDGGRIEGTLEDGIRAFKGIPYAAAPVGTLRWQAPQPVQPWTGVRSAGAFGNRCMQLPLYSDMVFRAAGMSEDCLFLNVWAPADATRKKLPVLVYFYGGGLQTGDGSEPRYEGAAMAKAGIVALTVNYRLGVFGFFAHPELTAASPDKASGNYGLLDQSAALRWVKRNIAAFGGDPDQVTIAGESAGSFSVSAQMVMPMSRGLFARAIGESGSILGGRGTTPLARAEEQGTAFARLVEAPTLNDLRALPADRLLEAARMPGAPWFGIVQDGHAIERAPRDTFATGRQARVPLLAGWNSAEQGAAGVLGQDAPTRENFQAALRRLYGNDAAEAARVYDYDVSDAARDLAGDRWIVHGTWKWIDLHAKTAPTWRYYYSRPRPATVDGKPAATGAAHSAEIEYAMNNLAGNPVYRWSDDDRQVSRTLHGYFVNFIQHGDPNGKGLPKWPRVTDPAPNVMRIDVQSGAYDPRDRARFEFHDRQADRQP</sequence>
<dbReference type="PROSITE" id="PS00122">
    <property type="entry name" value="CARBOXYLESTERASE_B_1"/>
    <property type="match status" value="1"/>
</dbReference>
<name>A0A562R327_9BURK</name>
<dbReference type="PANTHER" id="PTHR11559">
    <property type="entry name" value="CARBOXYLESTERASE"/>
    <property type="match status" value="1"/>
</dbReference>
<dbReference type="InterPro" id="IPR019826">
    <property type="entry name" value="Carboxylesterase_B_AS"/>
</dbReference>
<dbReference type="Pfam" id="PF00135">
    <property type="entry name" value="COesterase"/>
    <property type="match status" value="1"/>
</dbReference>
<feature type="chain" id="PRO_5022272664" description="Carboxylic ester hydrolase" evidence="3">
    <location>
        <begin position="25"/>
        <end position="533"/>
    </location>
</feature>
<comment type="caution">
    <text evidence="5">The sequence shown here is derived from an EMBL/GenBank/DDBJ whole genome shotgun (WGS) entry which is preliminary data.</text>
</comment>
<dbReference type="InterPro" id="IPR019819">
    <property type="entry name" value="Carboxylesterase_B_CS"/>
</dbReference>
<accession>A0A562R327</accession>
<keyword evidence="3" id="KW-0732">Signal</keyword>
<comment type="similarity">
    <text evidence="1 3">Belongs to the type-B carboxylesterase/lipase family.</text>
</comment>
<evidence type="ECO:0000313" key="6">
    <source>
        <dbReference type="Proteomes" id="UP000318431"/>
    </source>
</evidence>
<evidence type="ECO:0000256" key="2">
    <source>
        <dbReference type="ARBA" id="ARBA00022801"/>
    </source>
</evidence>
<organism evidence="5 6">
    <name type="scientific">Pseudoduganella lurida</name>
    <dbReference type="NCBI Taxonomy" id="1036180"/>
    <lineage>
        <taxon>Bacteria</taxon>
        <taxon>Pseudomonadati</taxon>
        <taxon>Pseudomonadota</taxon>
        <taxon>Betaproteobacteria</taxon>
        <taxon>Burkholderiales</taxon>
        <taxon>Oxalobacteraceae</taxon>
        <taxon>Telluria group</taxon>
        <taxon>Pseudoduganella</taxon>
    </lineage>
</organism>
<dbReference type="EMBL" id="VLLB01000006">
    <property type="protein sequence ID" value="TWI63492.1"/>
    <property type="molecule type" value="Genomic_DNA"/>
</dbReference>
<keyword evidence="2 3" id="KW-0378">Hydrolase</keyword>
<dbReference type="InterPro" id="IPR050309">
    <property type="entry name" value="Type-B_Carboxylest/Lipase"/>
</dbReference>
<evidence type="ECO:0000313" key="5">
    <source>
        <dbReference type="EMBL" id="TWI63492.1"/>
    </source>
</evidence>
<evidence type="ECO:0000259" key="4">
    <source>
        <dbReference type="Pfam" id="PF00135"/>
    </source>
</evidence>
<keyword evidence="6" id="KW-1185">Reference proteome</keyword>
<dbReference type="EC" id="3.1.1.-" evidence="3"/>
<dbReference type="PROSITE" id="PS00941">
    <property type="entry name" value="CARBOXYLESTERASE_B_2"/>
    <property type="match status" value="1"/>
</dbReference>
<evidence type="ECO:0000256" key="1">
    <source>
        <dbReference type="ARBA" id="ARBA00005964"/>
    </source>
</evidence>
<feature type="domain" description="Carboxylesterase type B" evidence="4">
    <location>
        <begin position="46"/>
        <end position="512"/>
    </location>
</feature>
<gene>
    <name evidence="5" type="ORF">IP91_03462</name>
</gene>
<evidence type="ECO:0000256" key="3">
    <source>
        <dbReference type="RuleBase" id="RU361235"/>
    </source>
</evidence>
<dbReference type="SUPFAM" id="SSF53474">
    <property type="entry name" value="alpha/beta-Hydrolases"/>
    <property type="match status" value="1"/>
</dbReference>
<dbReference type="GO" id="GO:0016787">
    <property type="term" value="F:hydrolase activity"/>
    <property type="evidence" value="ECO:0007669"/>
    <property type="project" value="UniProtKB-KW"/>
</dbReference>
<dbReference type="Proteomes" id="UP000318431">
    <property type="component" value="Unassembled WGS sequence"/>
</dbReference>
<proteinExistence type="inferred from homology"/>
<dbReference type="InterPro" id="IPR029058">
    <property type="entry name" value="AB_hydrolase_fold"/>
</dbReference>
<dbReference type="InterPro" id="IPR002018">
    <property type="entry name" value="CarbesteraseB"/>
</dbReference>
<reference evidence="5 6" key="1">
    <citation type="journal article" date="2015" name="Stand. Genomic Sci.">
        <title>Genomic Encyclopedia of Bacterial and Archaeal Type Strains, Phase III: the genomes of soil and plant-associated and newly described type strains.</title>
        <authorList>
            <person name="Whitman W.B."/>
            <person name="Woyke T."/>
            <person name="Klenk H.P."/>
            <person name="Zhou Y."/>
            <person name="Lilburn T.G."/>
            <person name="Beck B.J."/>
            <person name="De Vos P."/>
            <person name="Vandamme P."/>
            <person name="Eisen J.A."/>
            <person name="Garrity G."/>
            <person name="Hugenholtz P."/>
            <person name="Kyrpides N.C."/>
        </authorList>
    </citation>
    <scope>NUCLEOTIDE SEQUENCE [LARGE SCALE GENOMIC DNA]</scope>
    <source>
        <strain evidence="5 6">CGMCC 1.10822</strain>
    </source>
</reference>
<feature type="signal peptide" evidence="3">
    <location>
        <begin position="1"/>
        <end position="24"/>
    </location>
</feature>
<dbReference type="AlphaFoldDB" id="A0A562R327"/>